<reference evidence="2 3" key="1">
    <citation type="submission" date="2024-08" db="EMBL/GenBank/DDBJ databases">
        <title>Gnathostoma spinigerum genome.</title>
        <authorList>
            <person name="Gonzalez-Bertolin B."/>
            <person name="Monzon S."/>
            <person name="Zaballos A."/>
            <person name="Jimenez P."/>
            <person name="Dekumyoy P."/>
            <person name="Varona S."/>
            <person name="Cuesta I."/>
            <person name="Sumanam S."/>
            <person name="Adisakwattana P."/>
            <person name="Gasser R.B."/>
            <person name="Hernandez-Gonzalez A."/>
            <person name="Young N.D."/>
            <person name="Perteguer M.J."/>
        </authorList>
    </citation>
    <scope>NUCLEOTIDE SEQUENCE [LARGE SCALE GENOMIC DNA]</scope>
    <source>
        <strain evidence="2">AL3</strain>
        <tissue evidence="2">Liver</tissue>
    </source>
</reference>
<dbReference type="InterPro" id="IPR019393">
    <property type="entry name" value="WASH_strumpellin"/>
</dbReference>
<dbReference type="Proteomes" id="UP001608902">
    <property type="component" value="Unassembled WGS sequence"/>
</dbReference>
<organism evidence="2 3">
    <name type="scientific">Gnathostoma spinigerum</name>
    <dbReference type="NCBI Taxonomy" id="75299"/>
    <lineage>
        <taxon>Eukaryota</taxon>
        <taxon>Metazoa</taxon>
        <taxon>Ecdysozoa</taxon>
        <taxon>Nematoda</taxon>
        <taxon>Chromadorea</taxon>
        <taxon>Rhabditida</taxon>
        <taxon>Spirurina</taxon>
        <taxon>Gnathostomatomorpha</taxon>
        <taxon>Gnathostomatoidea</taxon>
        <taxon>Gnathostomatidae</taxon>
        <taxon>Gnathostoma</taxon>
    </lineage>
</organism>
<sequence>MGFSPGNEPNAGHLKGLVERGHAILAEINRLCDSVPDDFIDPSKSKFRPLLIDFCYFDDLTVIDKFIESNENGSQLEDEFFFTFDRAVNQFGALFDAIARFLADIIDVSERIVSEKDILTIRLCGSTLLEHQLQAESLYLTGVTLLALDERFSCPVRQRLFVAHYRSNPSSNERFDLLVDVLKATTSDRCEFFRRLPLNASFIDNIVGLLRSVNLFPDDVDYLVKDVGPERSVSKVQRAMLTVCLFFAPSILQNQITVMRQIIDAYFVDNWVVPVHLGMIVNVVDAWDRYKAAYTVIHQVLTIPVIKQLASTHVLALRSISYPSLAELPVAAIIPSASLVSSANHHLRWIILHSYKSDKCCKKASYLCDTVAGVDGVTSLEIFKFLLETANFEAKYKEVCKNTIESKKSKSDILKQDLMDSLSQLATLFENDLPLQKIRKNPKLREWLLLVKDTVADINIENPETSSVLKHLMKRINQVSDMHDLAGNVTLSQYLQTVMRILEELDDLTIVKETLLQHVDAACDFSYAWNIVDQWQPAMEKLVEHDPIPIRSLFLKLSSSIGSTLVSIETPSLVSTISMCYSRQLESRLRKILQAIPRSVFSMMEKVINLLDTPIGSAINKAELRQFADPERRLKLAEITNSISAVSLGVSTMQLTWIGSMRINPSSLLVDGIKRELVMHIVASFHSELSSANDLSTALSNLKTLFGRFRRAFVYMCEYMSINGALLWRSEMARVIGYMVEKECNKFLHHEITDGESLYQSKVAPIPQTTPIKGATTPVGRLFQFIICASDPRTTFYSQSLETWSDSKTSRCVLSSDSFSAIEESLSPLALSALDRVSCFSVVKLLYSFLTLVTSCLSPNLMTSVAELRSLNDYGINDRIRRFENAITKMNPTLSAFLSVVSKIGQLQLLRLHMTRVVEESVKRRAGALFSAVSNLNASILNDIRSGCGSCDESLLSELSELLDRCAITEPLRKVYIRKKTPEYLVEFLTVLFASSLSRLNGGRKSEWTDGSAFCAGLACILNQFNCVDSFLSLCATLTVSINSQPKCIPEVVKTEILPRLRLIATYCHLNPKRIDELIETPHLHV</sequence>
<comment type="similarity">
    <text evidence="1">Belongs to the strumpellin family.</text>
</comment>
<protein>
    <submittedName>
        <fullName evidence="2">Uncharacterized protein</fullName>
    </submittedName>
</protein>
<gene>
    <name evidence="2" type="ORF">AB6A40_004522</name>
</gene>
<accession>A0ABD6ECR2</accession>
<keyword evidence="3" id="KW-1185">Reference proteome</keyword>
<evidence type="ECO:0000313" key="2">
    <source>
        <dbReference type="EMBL" id="MFH4977813.1"/>
    </source>
</evidence>
<evidence type="ECO:0000256" key="1">
    <source>
        <dbReference type="ARBA" id="ARBA00006224"/>
    </source>
</evidence>
<dbReference type="PANTHER" id="PTHR15691">
    <property type="entry name" value="WASH COMPLEX SUBUNIT 5"/>
    <property type="match status" value="1"/>
</dbReference>
<proteinExistence type="inferred from homology"/>
<dbReference type="AlphaFoldDB" id="A0ABD6ECR2"/>
<name>A0ABD6ECR2_9BILA</name>
<dbReference type="PANTHER" id="PTHR15691:SF6">
    <property type="entry name" value="WASH COMPLEX SUBUNIT 5"/>
    <property type="match status" value="1"/>
</dbReference>
<comment type="caution">
    <text evidence="2">The sequence shown here is derived from an EMBL/GenBank/DDBJ whole genome shotgun (WGS) entry which is preliminary data.</text>
</comment>
<evidence type="ECO:0000313" key="3">
    <source>
        <dbReference type="Proteomes" id="UP001608902"/>
    </source>
</evidence>
<dbReference type="EMBL" id="JBGFUD010002638">
    <property type="protein sequence ID" value="MFH4977813.1"/>
    <property type="molecule type" value="Genomic_DNA"/>
</dbReference>
<dbReference type="Pfam" id="PF10266">
    <property type="entry name" value="Strumpellin"/>
    <property type="match status" value="1"/>
</dbReference>